<protein>
    <submittedName>
        <fullName evidence="1">Uncharacterized protein</fullName>
    </submittedName>
</protein>
<dbReference type="AlphaFoldDB" id="A0A1C3RL59"/>
<sequence>MGIQTHQISKNAFNAYIVMEKGNVKSALPFFYFQKIIVIVDTIYKLL</sequence>
<evidence type="ECO:0000313" key="2">
    <source>
        <dbReference type="Proteomes" id="UP000231658"/>
    </source>
</evidence>
<dbReference type="STRING" id="1867952.MTBPR1_80041"/>
<name>A0A1C3RL59_9PROT</name>
<reference evidence="1 2" key="1">
    <citation type="submission" date="2016-07" db="EMBL/GenBank/DDBJ databases">
        <authorList>
            <person name="Lefevre C.T."/>
        </authorList>
    </citation>
    <scope>NUCLEOTIDE SEQUENCE [LARGE SCALE GENOMIC DNA]</scope>
    <source>
        <strain evidence="1">PR1</strain>
    </source>
</reference>
<accession>A0A1C3RL59</accession>
<dbReference type="EMBL" id="FLYE01000047">
    <property type="protein sequence ID" value="SCA57987.1"/>
    <property type="molecule type" value="Genomic_DNA"/>
</dbReference>
<organism evidence="1 2">
    <name type="scientific">Candidatus Terasakiella magnetica</name>
    <dbReference type="NCBI Taxonomy" id="1867952"/>
    <lineage>
        <taxon>Bacteria</taxon>
        <taxon>Pseudomonadati</taxon>
        <taxon>Pseudomonadota</taxon>
        <taxon>Alphaproteobacteria</taxon>
        <taxon>Rhodospirillales</taxon>
        <taxon>Terasakiellaceae</taxon>
        <taxon>Terasakiella</taxon>
    </lineage>
</organism>
<keyword evidence="2" id="KW-1185">Reference proteome</keyword>
<evidence type="ECO:0000313" key="1">
    <source>
        <dbReference type="EMBL" id="SCA57987.1"/>
    </source>
</evidence>
<dbReference type="Proteomes" id="UP000231658">
    <property type="component" value="Unassembled WGS sequence"/>
</dbReference>
<gene>
    <name evidence="1" type="ORF">MTBPR1_80041</name>
</gene>
<proteinExistence type="predicted"/>